<name>A0A0M4D6P3_9BACT</name>
<evidence type="ECO:0000313" key="1">
    <source>
        <dbReference type="EMBL" id="ALC16660.1"/>
    </source>
</evidence>
<proteinExistence type="predicted"/>
<dbReference type="STRING" id="1603606.DSOUD_1888"/>
<dbReference type="KEGG" id="des:DSOUD_1888"/>
<dbReference type="PATRIC" id="fig|1603606.3.peg.2049"/>
<reference evidence="1 2" key="1">
    <citation type="submission" date="2015-07" db="EMBL/GenBank/DDBJ databases">
        <title>Isolation and Genomic Characterization of a Novel Halophilic Metal-Reducing Deltaproteobacterium from the Deep Subsurface.</title>
        <authorList>
            <person name="Badalamenti J.P."/>
            <person name="Summers Z.M."/>
            <person name="Gralnick J.A."/>
            <person name="Bond D.R."/>
        </authorList>
    </citation>
    <scope>NUCLEOTIDE SEQUENCE [LARGE SCALE GENOMIC DNA]</scope>
    <source>
        <strain evidence="1 2">WTL</strain>
    </source>
</reference>
<protein>
    <submittedName>
        <fullName evidence="1">Uncharacterized protein</fullName>
    </submittedName>
</protein>
<dbReference type="EMBL" id="CP010802">
    <property type="protein sequence ID" value="ALC16660.1"/>
    <property type="molecule type" value="Genomic_DNA"/>
</dbReference>
<gene>
    <name evidence="1" type="ORF">DSOUD_1888</name>
</gene>
<dbReference type="Proteomes" id="UP000057158">
    <property type="component" value="Chromosome"/>
</dbReference>
<dbReference type="AlphaFoldDB" id="A0A0M4D6P3"/>
<accession>A0A0M4D6P3</accession>
<keyword evidence="2" id="KW-1185">Reference proteome</keyword>
<organism evidence="1 2">
    <name type="scientific">Desulfuromonas soudanensis</name>
    <dbReference type="NCBI Taxonomy" id="1603606"/>
    <lineage>
        <taxon>Bacteria</taxon>
        <taxon>Pseudomonadati</taxon>
        <taxon>Thermodesulfobacteriota</taxon>
        <taxon>Desulfuromonadia</taxon>
        <taxon>Desulfuromonadales</taxon>
        <taxon>Desulfuromonadaceae</taxon>
        <taxon>Desulfuromonas</taxon>
    </lineage>
</organism>
<sequence>MVDYNEKIYKCSNCIHFREKTAFDLGMVCPVHGSVLRQVGTLRDLYRLEPYDER</sequence>
<evidence type="ECO:0000313" key="2">
    <source>
        <dbReference type="Proteomes" id="UP000057158"/>
    </source>
</evidence>